<reference evidence="1 2" key="1">
    <citation type="journal article" date="2021" name="BMC Biol.">
        <title>Horizontally acquired antibacterial genes associated with adaptive radiation of ladybird beetles.</title>
        <authorList>
            <person name="Li H.S."/>
            <person name="Tang X.F."/>
            <person name="Huang Y.H."/>
            <person name="Xu Z.Y."/>
            <person name="Chen M.L."/>
            <person name="Du X.Y."/>
            <person name="Qiu B.Y."/>
            <person name="Chen P.T."/>
            <person name="Zhang W."/>
            <person name="Slipinski A."/>
            <person name="Escalona H.E."/>
            <person name="Waterhouse R.M."/>
            <person name="Zwick A."/>
            <person name="Pang H."/>
        </authorList>
    </citation>
    <scope>NUCLEOTIDE SEQUENCE [LARGE SCALE GENOMIC DNA]</scope>
    <source>
        <strain evidence="1">SYSU2018</strain>
    </source>
</reference>
<keyword evidence="2" id="KW-1185">Reference proteome</keyword>
<dbReference type="AlphaFoldDB" id="A0ABD2N626"/>
<gene>
    <name evidence="1" type="ORF">HHI36_015602</name>
</gene>
<organism evidence="1 2">
    <name type="scientific">Cryptolaemus montrouzieri</name>
    <dbReference type="NCBI Taxonomy" id="559131"/>
    <lineage>
        <taxon>Eukaryota</taxon>
        <taxon>Metazoa</taxon>
        <taxon>Ecdysozoa</taxon>
        <taxon>Arthropoda</taxon>
        <taxon>Hexapoda</taxon>
        <taxon>Insecta</taxon>
        <taxon>Pterygota</taxon>
        <taxon>Neoptera</taxon>
        <taxon>Endopterygota</taxon>
        <taxon>Coleoptera</taxon>
        <taxon>Polyphaga</taxon>
        <taxon>Cucujiformia</taxon>
        <taxon>Coccinelloidea</taxon>
        <taxon>Coccinellidae</taxon>
        <taxon>Scymninae</taxon>
        <taxon>Scymnini</taxon>
        <taxon>Cryptolaemus</taxon>
    </lineage>
</organism>
<evidence type="ECO:0000313" key="2">
    <source>
        <dbReference type="Proteomes" id="UP001516400"/>
    </source>
</evidence>
<accession>A0ABD2N626</accession>
<comment type="caution">
    <text evidence="1">The sequence shown here is derived from an EMBL/GenBank/DDBJ whole genome shotgun (WGS) entry which is preliminary data.</text>
</comment>
<sequence>MTSHHPVVSLSITPRHYGPGCYMEISVLEKHDETCKFWQAPGNNEDSVGDYNTISRQVFKICDGIETAPIRMSKCSCEKATNTKDFHSCPICGQCPCHSRLPKVLSVPPTCLPSAYKTNDRDEDVNIPDFCKPLYEDDFVDSIGSRSSGSFSLPDFRVMQINEQAPGEKRSLSFMKWLNKYKRRNGEEPGQS</sequence>
<proteinExistence type="predicted"/>
<protein>
    <submittedName>
        <fullName evidence="1">Uncharacterized protein</fullName>
    </submittedName>
</protein>
<dbReference type="EMBL" id="JABFTP020000062">
    <property type="protein sequence ID" value="KAL3274185.1"/>
    <property type="molecule type" value="Genomic_DNA"/>
</dbReference>
<dbReference type="Proteomes" id="UP001516400">
    <property type="component" value="Unassembled WGS sequence"/>
</dbReference>
<evidence type="ECO:0000313" key="1">
    <source>
        <dbReference type="EMBL" id="KAL3274185.1"/>
    </source>
</evidence>
<name>A0ABD2N626_9CUCU</name>